<feature type="region of interest" description="Disordered" evidence="1">
    <location>
        <begin position="2576"/>
        <end position="2609"/>
    </location>
</feature>
<feature type="region of interest" description="Disordered" evidence="1">
    <location>
        <begin position="3291"/>
        <end position="3532"/>
    </location>
</feature>
<feature type="compositionally biased region" description="Basic and acidic residues" evidence="1">
    <location>
        <begin position="3640"/>
        <end position="3652"/>
    </location>
</feature>
<feature type="compositionally biased region" description="Basic and acidic residues" evidence="1">
    <location>
        <begin position="2373"/>
        <end position="2385"/>
    </location>
</feature>
<feature type="region of interest" description="Disordered" evidence="1">
    <location>
        <begin position="3609"/>
        <end position="3676"/>
    </location>
</feature>
<dbReference type="Proteomes" id="UP000028828">
    <property type="component" value="Unassembled WGS sequence"/>
</dbReference>
<accession>A0A086KE14</accession>
<organism evidence="2 3">
    <name type="scientific">Toxoplasma gondii p89</name>
    <dbReference type="NCBI Taxonomy" id="943119"/>
    <lineage>
        <taxon>Eukaryota</taxon>
        <taxon>Sar</taxon>
        <taxon>Alveolata</taxon>
        <taxon>Apicomplexa</taxon>
        <taxon>Conoidasida</taxon>
        <taxon>Coccidia</taxon>
        <taxon>Eucoccidiorida</taxon>
        <taxon>Eimeriorina</taxon>
        <taxon>Sarcocystidae</taxon>
        <taxon>Toxoplasma</taxon>
    </lineage>
</organism>
<feature type="region of interest" description="Disordered" evidence="1">
    <location>
        <begin position="870"/>
        <end position="889"/>
    </location>
</feature>
<dbReference type="InterPro" id="IPR026736">
    <property type="entry name" value="Virilizer"/>
</dbReference>
<feature type="region of interest" description="Disordered" evidence="1">
    <location>
        <begin position="2373"/>
        <end position="2402"/>
    </location>
</feature>
<sequence>MLQPHPRSTKAQNAAPGLAGSLSSGSLGLAGAAGLSSTSVPFLPPPSRHNGVSHAAAASQALAPSAASSTASLSSQAHSTLRGVAAPAAAAGLPGSGAFLPAYASPLYAGQHAGPVAAAKGSRHLLHAHAVGAAGVGGPLTGSAPLQGAVGPSSASPVVHPVLELLQLQNAQVAESRRAVGRPALDPVPVVLGFHHLVHSPEEAAVEVGLVDVVEFPRSPVVLRHVLFLGLGERIHPNVDFEGQSDPAPADCELKVFARVLPPLSEYTATQQKSHANYRPLHANERLAAEAEARVGEGARPVQWRVFELESPETGSPEGEEDLAVDQLVVCGRYRALSVVFFGHVHSTSSKASFFADLSSRPGRAPASPSFVDLAPVSCESVASTCALFSSFSSSPTPTACPLLLGLHGLPERKAVGAGAALNALLQDSLLRPIQKHLEAWLRAAKTAQQLHEASREGATCAPGLQERRHAEKREEDGPHGDGAGVSDTPTPAALARDEQGAGALKRKRQVDREGLSGGENNLRGEKGDSESDARGDSRANNAREDDVDMDEKRPGEARVALDETTPRLGPRDGEVGGAPPSLDEEMEGAGLALQEGETKGDVRGVRETGPCHSVSASSVAPSSAGGAPLTDSKPDLMTAASTGLCKNDPDEAGVSSNLDSDSVSTSRDSRTRGGLLGVDGESGSPSLPAASLPVPVPSMRFWVESLQLVSRLFSGFVSSPDSPLASVFSASSSAAAPFSPDLLLLLAAASCGALEALVLGPKAREARRRAAEARALRRPERQGRARVGKRCGQTEGDNAIAAESSCAGEDAAEIAARLLGLHGLVRGAVAEARAAWEVGQTREKKATVEKGDGQRLSEDAVTPCDVEAEKCGEHGAPGEDAGRQDASPRRVFFDVEAENEMQERVAVGESRSLGSERRRSSPGPSSLFVSFLSPRGTEAGPEVGGTSLLVLVLRTMRRLSLLRETAQLLVAEGALELLMSILVEAPVLPTGEQGSQAAEFVKEARQEKIAARGWKVKVEALKALLVLASHVEGMERLLGWDSRENGEAVHLVASATSSRGMGASSEKDEQPTTGEIQSSLYSHFLQALASQISFSRYHLKRFAAVLLSRVKLYFLLASLQQVTVSLLSPSPSSAPSSSPSSLLASLSFAGPGGEACAEKSEADAYVFGRVCPKGGATRTARQILLEKGDAWVTLAAEAVEALKLQLLHQTLPASATAASRDERAETELAWPLSPSRPWSAAALVVASRPSLPVHLQRFLQARRTLASFAVLARCLHTRLGVVLCPSTADVRLLSSLRSVLLLFLRATNGPLFLASHAEATQTLLSLLEAIGRMLLSRSALLPDPLNSETHTLSLSLKQHLLALTSPQALAPSGLSSGGLPCLAFAPVGVSVFGLSAWTCMRALLAARRGSEALEAAAGPQDWVGLWGPAEQGFIEGLLPTKKEEEAAVMVVHASAAMRLHLEALALLERFLETSLLASESGEETGEIYVDVEVLAALERMAGTPGGRQAVAAAFRLRHADVFLAMLLVESVAALERLQGSDSELAPQGGGPSIFAGNGERKETGEADRLRLSGPSVERLSCLRSLLLLIWSLVLEDEFASFLLPCGPLLLVGIRPLALLGAQINSNKDGEETDRNPVTPGEEAREAGGETDEGRRDPDDSSFGGLSAQAQASSFIRVQTHCGVETLLRGDRELRSKVVSLYQALLSLYVGSEQMESLPSPSALLVSVASLPPPPSPRALVDSIRCLEAPCALRALQAAASAGPAGPGAPVGRLGSTAAPGAATAGPGTTGASPSGGAAGARAAPAAVFGGIEGGQGVELIDVAWGSELQAASSSPSLATMGSMKGQAGSRAPAGGDAEAWELEGDTPPPGAPLSALLAARLLTLYVRRCPHVLLFAGPEEIEYFLSSDACEGGPSEPSFAGKEEVRDDGSQFLSKLAVEDDGDEEVAAWGCDRLDSDGLGPLERSLLVSLNRRGEAGGVLERADSPESEPSIFLEKQRLYARVGLANGVPTHPGLGLFLLSADGQKALISCLARCAARLEPPPGNLATMASWQLRGPCMHAWVKAREETLPLVRALLVLLYNVLHGLTRPVADDEEDDATGYRNLDLLQLLLLLTARLFAFGDWVGGAAWEAEARAAVAAACSEAEKNRGRKSEHAQNLLNLASDAASPERLCKHTADKNQETHLSSSRLFFSPSVPSLCSEAAKTSRWLAGAEAPGHGDSCLQARLCLAWCCRLFFLWFQSFRDSQAFLVKHLIRLGAASLPSLQQASLLLLTSLSSFSSILPAAPHSFHLLPSPRRPPVCGGGVSPLELASAAAEAKRDREKLADSRNGRNAPSCQLSATVAAMLPPTVTLSARVFSLLDMCSLDYRESREGVEAEEGDRGLRGKGPRPAPCTGNRIHKPEPETRPLYLCCEIDLTEEIAAAVSSSSSSLGPAAVFGRLSMGDEGIVPMEESVSAVRPEEEEEDVADVYRLLKETLWGGAEDEREPANEEDADKNELNSLRRWMRENENIRVEELAVLVSVVTRAAVSSSAALHALGSHAAAQLAAHRFPVYSLLFECMDTLLDTVLQNFADTRSEETREDASRQTGDEETEASKGDRTERPERENGALNEVFALVPGSRSLEASKCLCRLLLFIERLVALQAKASFSSLAELERLVSLPSTRLLQVSLTLISSPGLLVAAAGSSGRGARPAFGGEGGNLAERGADQVEGVEQMQESQKAVAQALLRCAIRLATNIVVAYQRLVNSAREAVERREACAFAESEEEKLVDVPNHLAVARKIAEALSTMCNRSDAAQLGFPTLGLALGFFVTLSAHPLTLLTAAFDLPPHSSDAVLLPLRSGQAELTAVAAGANSALQLGAFFSRVAAHTRTAAQHPEDSRSHLWLGLADRLLLLVNLLLSHATHPVAPLFSLLRPEGEKANCPWESEPEVTDARDAGRGDEGADDLDIYADLQPGETEPEKGDETGDNTAPEGPASRAVAGLRTGAQKDDPRETLLRPLRSALETLLSQCQLFLAAQASRASHAKKLGEDTQTAADIEKTQRMRLLAQQAVALLAKTEETSRRIATLKLEPPPLLLEGSSFFPASPPQIPGLKECLFWGGEDAFLWDIVAHCDVSFNVSVRRANSLTDPLLPIPAAQPVRDRTLRLVLETALTARALESSEDWWAAVSLEAVSCEEPNLAGPGAPQAAGDATVVGAGSGALRGEAGVSGGPNEQDAKGRGAHDADAPQLPVWFSDPLARFHQAVSVPAPVDCTAGPPPGPPGRAPGYGASGQGAFASASAAAAGGARSVGAQGAGAGRTHEGSATADPFRSRTKSSSRAPSKHVDDYEAAVPGGLTFQKKPAAIPPPPPPEISAAPSRDVSPGDEGSAGQQTPALAVPAGTPQQATGAATAAPGGPLGPQGAAPPQGPLHTGAGPFSGKETEKEVEREQADGPQVPVSGAGSLRRQQLPFGVEVDPSTSQAMYSGAQAPQPQPQGPGQQQAPLPFQQLPPATAFGLSAARSAPPGAVGPGGSAGSGGALPGRAPAGDSLGPMFVPGGAAGPQAPYAGFQASQIPASTLHVAPGYLPAQPAVAPLGAPGTGLGETPGLSVHPGMAVQPQDTQIPSSRVGHHGLLPPHLGDPGAFGPPGQPARGVGPGDPRPEEPGRCREGRAPTLAGPPVSDAPRDTGGAEEQGLDAVPGWKEFAADGLRENMDVSKLAQHPELLKDPRIKSRFMRLLSRHEQIKNIFRMLGLDV</sequence>
<reference evidence="2 3" key="1">
    <citation type="submission" date="2014-03" db="EMBL/GenBank/DDBJ databases">
        <authorList>
            <person name="Sibley D."/>
            <person name="Venepally P."/>
            <person name="Karamycheva S."/>
            <person name="Hadjithomas M."/>
            <person name="Khan A."/>
            <person name="Brunk B."/>
            <person name="Roos D."/>
            <person name="Caler E."/>
            <person name="Lorenzi H."/>
        </authorList>
    </citation>
    <scope>NUCLEOTIDE SEQUENCE [LARGE SCALE GENOMIC DNA]</scope>
    <source>
        <strain evidence="3">p89</strain>
    </source>
</reference>
<evidence type="ECO:0000256" key="1">
    <source>
        <dbReference type="SAM" id="MobiDB-lite"/>
    </source>
</evidence>
<feature type="region of interest" description="Disordered" evidence="1">
    <location>
        <begin position="453"/>
        <end position="687"/>
    </location>
</feature>
<feature type="region of interest" description="Disordered" evidence="1">
    <location>
        <begin position="1836"/>
        <end position="1868"/>
    </location>
</feature>
<feature type="compositionally biased region" description="Basic and acidic residues" evidence="1">
    <location>
        <begin position="1642"/>
        <end position="1659"/>
    </location>
</feature>
<feature type="region of interest" description="Disordered" evidence="1">
    <location>
        <begin position="904"/>
        <end position="927"/>
    </location>
</feature>
<comment type="caution">
    <text evidence="2">The sequence shown here is derived from an EMBL/GenBank/DDBJ whole genome shotgun (WGS) entry which is preliminary data.</text>
</comment>
<feature type="region of interest" description="Disordered" evidence="1">
    <location>
        <begin position="3201"/>
        <end position="3230"/>
    </location>
</feature>
<dbReference type="GO" id="GO:0003723">
    <property type="term" value="F:RNA binding"/>
    <property type="evidence" value="ECO:0007669"/>
    <property type="project" value="TreeGrafter"/>
</dbReference>
<feature type="compositionally biased region" description="Low complexity" evidence="1">
    <location>
        <begin position="614"/>
        <end position="629"/>
    </location>
</feature>
<feature type="compositionally biased region" description="Low complexity" evidence="1">
    <location>
        <begin position="655"/>
        <end position="667"/>
    </location>
</feature>
<dbReference type="VEuPathDB" id="ToxoDB:TGP89_226660"/>
<feature type="region of interest" description="Disordered" evidence="1">
    <location>
        <begin position="1762"/>
        <end position="1797"/>
    </location>
</feature>
<dbReference type="OrthoDB" id="371833at2759"/>
<feature type="region of interest" description="Disordered" evidence="1">
    <location>
        <begin position="1627"/>
        <end position="1666"/>
    </location>
</feature>
<evidence type="ECO:0000313" key="3">
    <source>
        <dbReference type="Proteomes" id="UP000028828"/>
    </source>
</evidence>
<feature type="compositionally biased region" description="Basic and acidic residues" evidence="1">
    <location>
        <begin position="597"/>
        <end position="607"/>
    </location>
</feature>
<feature type="compositionally biased region" description="Low complexity" evidence="1">
    <location>
        <begin position="3467"/>
        <end position="3507"/>
    </location>
</feature>
<feature type="compositionally biased region" description="Gly residues" evidence="1">
    <location>
        <begin position="3509"/>
        <end position="3521"/>
    </location>
</feature>
<feature type="compositionally biased region" description="Low complexity" evidence="1">
    <location>
        <begin position="3380"/>
        <end position="3406"/>
    </location>
</feature>
<name>A0A086KE14_TOXGO</name>
<proteinExistence type="predicted"/>
<feature type="region of interest" description="Disordered" evidence="1">
    <location>
        <begin position="2922"/>
        <end position="2995"/>
    </location>
</feature>
<feature type="compositionally biased region" description="Basic and acidic residues" evidence="1">
    <location>
        <begin position="2933"/>
        <end position="2943"/>
    </location>
</feature>
<feature type="compositionally biased region" description="Basic and acidic residues" evidence="1">
    <location>
        <begin position="3216"/>
        <end position="3227"/>
    </location>
</feature>
<dbReference type="GO" id="GO:0036396">
    <property type="term" value="C:RNA N6-methyladenosine methyltransferase complex"/>
    <property type="evidence" value="ECO:0007669"/>
    <property type="project" value="TreeGrafter"/>
</dbReference>
<gene>
    <name evidence="2" type="ORF">TGP89_226660</name>
</gene>
<dbReference type="PANTHER" id="PTHR23185:SF0">
    <property type="entry name" value="PROTEIN VIRILIZER HOMOLOG"/>
    <property type="match status" value="1"/>
</dbReference>
<feature type="region of interest" description="Disordered" evidence="1">
    <location>
        <begin position="841"/>
        <end position="861"/>
    </location>
</feature>
<dbReference type="EMBL" id="AEYI02001003">
    <property type="protein sequence ID" value="KFG42632.1"/>
    <property type="molecule type" value="Genomic_DNA"/>
</dbReference>
<protein>
    <submittedName>
        <fullName evidence="2">Uncharacterized protein</fullName>
    </submittedName>
</protein>
<feature type="compositionally biased region" description="Basic and acidic residues" evidence="1">
    <location>
        <begin position="523"/>
        <end position="575"/>
    </location>
</feature>
<feature type="compositionally biased region" description="Basic and acidic residues" evidence="1">
    <location>
        <begin position="466"/>
        <end position="480"/>
    </location>
</feature>
<feature type="compositionally biased region" description="Basic and acidic residues" evidence="1">
    <location>
        <begin position="841"/>
        <end position="859"/>
    </location>
</feature>
<evidence type="ECO:0000313" key="2">
    <source>
        <dbReference type="EMBL" id="KFG42632.1"/>
    </source>
</evidence>
<feature type="compositionally biased region" description="Basic and acidic residues" evidence="1">
    <location>
        <begin position="3421"/>
        <end position="3432"/>
    </location>
</feature>
<feature type="region of interest" description="Disordered" evidence="1">
    <location>
        <begin position="3251"/>
        <end position="3272"/>
    </location>
</feature>
<dbReference type="PANTHER" id="PTHR23185">
    <property type="entry name" value="PROTEIN VIRILIZER HOMOLOG"/>
    <property type="match status" value="1"/>
</dbReference>